<proteinExistence type="predicted"/>
<dbReference type="Proteomes" id="UP000267464">
    <property type="component" value="Unassembled WGS sequence"/>
</dbReference>
<protein>
    <submittedName>
        <fullName evidence="1">Uncharacterized protein</fullName>
    </submittedName>
</protein>
<dbReference type="OrthoDB" id="5294075at2"/>
<dbReference type="AlphaFoldDB" id="A0A3N7JIP8"/>
<dbReference type="SUPFAM" id="SSF48452">
    <property type="entry name" value="TPR-like"/>
    <property type="match status" value="1"/>
</dbReference>
<evidence type="ECO:0000313" key="2">
    <source>
        <dbReference type="Proteomes" id="UP000267464"/>
    </source>
</evidence>
<reference evidence="1 2" key="2">
    <citation type="submission" date="2018-12" db="EMBL/GenBank/DDBJ databases">
        <title>Rhizobacter gummiphilus sp. nov., a rubber-degrading bacterium isolated from the soil of a botanical garden in Japan.</title>
        <authorList>
            <person name="Shunsuke S.S."/>
        </authorList>
    </citation>
    <scope>NUCLEOTIDE SEQUENCE [LARGE SCALE GENOMIC DNA]</scope>
    <source>
        <strain evidence="1 2">S-16</strain>
    </source>
</reference>
<dbReference type="InterPro" id="IPR013394">
    <property type="entry name" value="T3SS_HrpB1/HrpK"/>
</dbReference>
<keyword evidence="2" id="KW-1185">Reference proteome</keyword>
<name>A0A3N7JIP8_9BURK</name>
<dbReference type="RefSeq" id="WP_124543687.1">
    <property type="nucleotide sequence ID" value="NZ_QUSW01000011.1"/>
</dbReference>
<sequence>MKNHDAPDRAVSGEAYRVLLQVAMLGTEMAESALAIEIAEVLAALRPDLPHACIVLAMSEFCAGRKDAGVHELETTLVRFPDSQLCKAMLAVCMQDTGRQGWQALLESVIDDGRDEYAVHMACALLGRDDGSLMAAPAPAAPAHAMWV</sequence>
<reference evidence="1 2" key="1">
    <citation type="submission" date="2018-08" db="EMBL/GenBank/DDBJ databases">
        <authorList>
            <person name="Khan S.A."/>
            <person name="Jeon C.O."/>
            <person name="Chun B.H."/>
            <person name="Jeong S.E."/>
        </authorList>
    </citation>
    <scope>NUCLEOTIDE SEQUENCE [LARGE SCALE GENOMIC DNA]</scope>
    <source>
        <strain evidence="1 2">S-16</strain>
    </source>
</reference>
<evidence type="ECO:0000313" key="1">
    <source>
        <dbReference type="EMBL" id="RQP21319.1"/>
    </source>
</evidence>
<accession>A0A3N7JIP8</accession>
<dbReference type="Pfam" id="PF09613">
    <property type="entry name" value="HrpB1_HrpK"/>
    <property type="match status" value="1"/>
</dbReference>
<dbReference type="InterPro" id="IPR011990">
    <property type="entry name" value="TPR-like_helical_dom_sf"/>
</dbReference>
<gene>
    <name evidence="1" type="ORF">DZC73_27865</name>
</gene>
<comment type="caution">
    <text evidence="1">The sequence shown here is derived from an EMBL/GenBank/DDBJ whole genome shotgun (WGS) entry which is preliminary data.</text>
</comment>
<organism evidence="1 2">
    <name type="scientific">Piscinibacter terrae</name>
    <dbReference type="NCBI Taxonomy" id="2496871"/>
    <lineage>
        <taxon>Bacteria</taxon>
        <taxon>Pseudomonadati</taxon>
        <taxon>Pseudomonadota</taxon>
        <taxon>Betaproteobacteria</taxon>
        <taxon>Burkholderiales</taxon>
        <taxon>Sphaerotilaceae</taxon>
        <taxon>Piscinibacter</taxon>
    </lineage>
</organism>
<dbReference type="EMBL" id="QUSW01000011">
    <property type="protein sequence ID" value="RQP21319.1"/>
    <property type="molecule type" value="Genomic_DNA"/>
</dbReference>